<dbReference type="InterPro" id="IPR029044">
    <property type="entry name" value="Nucleotide-diphossugar_trans"/>
</dbReference>
<dbReference type="AlphaFoldDB" id="A0AAV8YTA3"/>
<dbReference type="Proteomes" id="UP001162162">
    <property type="component" value="Unassembled WGS sequence"/>
</dbReference>
<feature type="non-terminal residue" evidence="2">
    <location>
        <position position="1"/>
    </location>
</feature>
<evidence type="ECO:0000259" key="1">
    <source>
        <dbReference type="Pfam" id="PF00535"/>
    </source>
</evidence>
<proteinExistence type="predicted"/>
<dbReference type="PANTHER" id="PTHR22916:SF3">
    <property type="entry name" value="UDP-GLCNAC:BETAGAL BETA-1,3-N-ACETYLGLUCOSAMINYLTRANSFERASE-LIKE PROTEIN 1"/>
    <property type="match status" value="1"/>
</dbReference>
<sequence length="180" mass="20415">SIIIPIYNGDYWISRCFRSILNQTAVNVLDFEICVCNDASTDKTATLLGDWQGLFSSNGVTLKIFNNPNGSPGGVGYAKNRGVDTSTGDFFDDVMLPNRILRQYERARKETNYAIIGCQFRREPENSTMRYTKWANSLSQDQLNQQVFTSHGPTVIMPTWFCHRKVYDRNFMDTIGKGAS</sequence>
<dbReference type="EMBL" id="JAPWTK010000051">
    <property type="protein sequence ID" value="KAJ8954089.1"/>
    <property type="molecule type" value="Genomic_DNA"/>
</dbReference>
<dbReference type="GO" id="GO:0016758">
    <property type="term" value="F:hexosyltransferase activity"/>
    <property type="evidence" value="ECO:0007669"/>
    <property type="project" value="UniProtKB-ARBA"/>
</dbReference>
<name>A0AAV8YTA3_9CUCU</name>
<feature type="domain" description="Glycosyltransferase 2-like" evidence="1">
    <location>
        <begin position="1"/>
        <end position="169"/>
    </location>
</feature>
<reference evidence="2" key="1">
    <citation type="journal article" date="2023" name="Insect Mol. Biol.">
        <title>Genome sequencing provides insights into the evolution of gene families encoding plant cell wall-degrading enzymes in longhorned beetles.</title>
        <authorList>
            <person name="Shin N.R."/>
            <person name="Okamura Y."/>
            <person name="Kirsch R."/>
            <person name="Pauchet Y."/>
        </authorList>
    </citation>
    <scope>NUCLEOTIDE SEQUENCE</scope>
    <source>
        <strain evidence="2">AMC_N1</strain>
    </source>
</reference>
<protein>
    <recommendedName>
        <fullName evidence="1">Glycosyltransferase 2-like domain-containing protein</fullName>
    </recommendedName>
</protein>
<evidence type="ECO:0000313" key="2">
    <source>
        <dbReference type="EMBL" id="KAJ8954089.1"/>
    </source>
</evidence>
<dbReference type="PANTHER" id="PTHR22916">
    <property type="entry name" value="GLYCOSYLTRANSFERASE"/>
    <property type="match status" value="1"/>
</dbReference>
<comment type="caution">
    <text evidence="2">The sequence shown here is derived from an EMBL/GenBank/DDBJ whole genome shotgun (WGS) entry which is preliminary data.</text>
</comment>
<organism evidence="2 3">
    <name type="scientific">Aromia moschata</name>
    <dbReference type="NCBI Taxonomy" id="1265417"/>
    <lineage>
        <taxon>Eukaryota</taxon>
        <taxon>Metazoa</taxon>
        <taxon>Ecdysozoa</taxon>
        <taxon>Arthropoda</taxon>
        <taxon>Hexapoda</taxon>
        <taxon>Insecta</taxon>
        <taxon>Pterygota</taxon>
        <taxon>Neoptera</taxon>
        <taxon>Endopterygota</taxon>
        <taxon>Coleoptera</taxon>
        <taxon>Polyphaga</taxon>
        <taxon>Cucujiformia</taxon>
        <taxon>Chrysomeloidea</taxon>
        <taxon>Cerambycidae</taxon>
        <taxon>Cerambycinae</taxon>
        <taxon>Callichromatini</taxon>
        <taxon>Aromia</taxon>
    </lineage>
</organism>
<evidence type="ECO:0000313" key="3">
    <source>
        <dbReference type="Proteomes" id="UP001162162"/>
    </source>
</evidence>
<dbReference type="Pfam" id="PF00535">
    <property type="entry name" value="Glycos_transf_2"/>
    <property type="match status" value="1"/>
</dbReference>
<gene>
    <name evidence="2" type="ORF">NQ318_004394</name>
</gene>
<dbReference type="SUPFAM" id="SSF53448">
    <property type="entry name" value="Nucleotide-diphospho-sugar transferases"/>
    <property type="match status" value="1"/>
</dbReference>
<accession>A0AAV8YTA3</accession>
<dbReference type="Gene3D" id="3.90.550.10">
    <property type="entry name" value="Spore Coat Polysaccharide Biosynthesis Protein SpsA, Chain A"/>
    <property type="match status" value="1"/>
</dbReference>
<dbReference type="InterPro" id="IPR001173">
    <property type="entry name" value="Glyco_trans_2-like"/>
</dbReference>
<keyword evidence="3" id="KW-1185">Reference proteome</keyword>